<dbReference type="EMBL" id="FPCH01000004">
    <property type="protein sequence ID" value="SFV38726.1"/>
    <property type="molecule type" value="Genomic_DNA"/>
</dbReference>
<gene>
    <name evidence="2" type="ORF">SAMN04488557_3818</name>
</gene>
<name>A0A1I7NVN2_9HYPH</name>
<feature type="transmembrane region" description="Helical" evidence="1">
    <location>
        <begin position="114"/>
        <end position="130"/>
    </location>
</feature>
<sequence>MTEIALGIVGAFYAFAGWLATRAALTSLFMDLAIAGISGQKPKAAETAQSYWLLAAANLILAGGVALVIRADFAMWLFLLSAFGQAFYLYYLAPQIFDHEEPPDATGRAQTRNAFVLYLAATAFVVWAASRDALMSWQEVPGPLLAAAVAAVVAHFGYVLWMVVGPGSMRASASASPLAWSDEAAWPDDENPSALESDPSQSRSIKLMADFHTYPLWAMDEHLYGDFPPEKLGLSQELSADLNAWADAFTSSLNSDDPANSLWSDEQHRAHQAEARPLALRIAKERPDLKIYIAVGAGNAVEVETGPIEEPER</sequence>
<organism evidence="2 3">
    <name type="scientific">Hyphomicrobium facile</name>
    <dbReference type="NCBI Taxonomy" id="51670"/>
    <lineage>
        <taxon>Bacteria</taxon>
        <taxon>Pseudomonadati</taxon>
        <taxon>Pseudomonadota</taxon>
        <taxon>Alphaproteobacteria</taxon>
        <taxon>Hyphomicrobiales</taxon>
        <taxon>Hyphomicrobiaceae</taxon>
        <taxon>Hyphomicrobium</taxon>
    </lineage>
</organism>
<protein>
    <submittedName>
        <fullName evidence="2">Uncharacterized protein</fullName>
    </submittedName>
</protein>
<keyword evidence="1" id="KW-0472">Membrane</keyword>
<evidence type="ECO:0000313" key="2">
    <source>
        <dbReference type="EMBL" id="SFV38726.1"/>
    </source>
</evidence>
<keyword evidence="1" id="KW-1133">Transmembrane helix</keyword>
<proteinExistence type="predicted"/>
<keyword evidence="3" id="KW-1185">Reference proteome</keyword>
<dbReference type="AlphaFoldDB" id="A0A1I7NVN2"/>
<reference evidence="3" key="1">
    <citation type="submission" date="2016-10" db="EMBL/GenBank/DDBJ databases">
        <authorList>
            <person name="Varghese N."/>
            <person name="Submissions S."/>
        </authorList>
    </citation>
    <scope>NUCLEOTIDE SEQUENCE [LARGE SCALE GENOMIC DNA]</scope>
    <source>
        <strain evidence="3">DSM 1565</strain>
    </source>
</reference>
<evidence type="ECO:0000313" key="3">
    <source>
        <dbReference type="Proteomes" id="UP000199423"/>
    </source>
</evidence>
<feature type="transmembrane region" description="Helical" evidence="1">
    <location>
        <begin position="51"/>
        <end position="69"/>
    </location>
</feature>
<dbReference type="STRING" id="51670.SAMN04488557_3818"/>
<keyword evidence="1" id="KW-0812">Transmembrane</keyword>
<feature type="transmembrane region" description="Helical" evidence="1">
    <location>
        <begin position="75"/>
        <end position="93"/>
    </location>
</feature>
<dbReference type="OrthoDB" id="8448837at2"/>
<feature type="transmembrane region" description="Helical" evidence="1">
    <location>
        <begin position="6"/>
        <end position="30"/>
    </location>
</feature>
<dbReference type="Proteomes" id="UP000199423">
    <property type="component" value="Unassembled WGS sequence"/>
</dbReference>
<dbReference type="RefSeq" id="WP_092869327.1">
    <property type="nucleotide sequence ID" value="NZ_FPCH01000004.1"/>
</dbReference>
<feature type="transmembrane region" description="Helical" evidence="1">
    <location>
        <begin position="142"/>
        <end position="164"/>
    </location>
</feature>
<evidence type="ECO:0000256" key="1">
    <source>
        <dbReference type="SAM" id="Phobius"/>
    </source>
</evidence>
<accession>A0A1I7NVN2</accession>